<name>A0AAW0AAA1_9AGAR</name>
<gene>
    <name evidence="3" type="ORF">R3P38DRAFT_2556364</name>
</gene>
<dbReference type="Proteomes" id="UP001362999">
    <property type="component" value="Unassembled WGS sequence"/>
</dbReference>
<sequence length="1221" mass="136733">MDPLSVTTAVITLATFIKDLIELGEGIRSSIEKVGENRRQIRELSQEIVHTLYDLASLTHGKEDVFRGRELLGALENLKAEMLYVHSTCVKISPVQLPGLRGFKSQFKGWRKRNDLEKKIASLRERVNKCFLQFTATARTEHVAGQIAHSTLRIEQRLVVDGMENQVKARRLEGMMAQLLLDSNFGRHKLGETIQVISSDPTFQSLESQFMSAQLKSLIDSIERLLASGNLTFEFDPFEDLVFLPVFIDSTILTPSHTLIGLLQLVVKISGMPYVEVELQLVGTDWSTLMIQLCHIRMFSEAIAWGQLKIACLRHASKTDYGTRALPGIAGTLDDISQVHSRRFESTLALELSQQSLDLWIQSSELLPYDYRIETLTSMIVHGDNLLMSDEKVTALSTAKDAVTIARAIIAELMECISNAPLADEVFEAVRSRDAFFFLAQVLASLDRDLDSYAAFMEGFQTAHRLPVPDRPPSGLDIDLFIDVICKLAEGGHLSLAMLTECMMLFRDLARIYRKSFSRQFLRLLHAIVYFSQQSAPSLSILRRFLEPGSGSCAPVIDIAKPVLHDLDVVQDAVWLFYTEAPEHCTIPLIKNILVAHFQMAIAVLRALERNSAIDMTHFTWLPHIICAILALLTRADFCTLLEVLGKTIQRFSVNLVILSSHWADEFGNPLEHICRHALKLGAHDEVLQLCMHIAHYFACPFHSEPDTVESWSQSFLLHRNFIFCDAARFAEAVQAVQKSGSPLVSFHWEVHHIYFFPYHIAKTRILLRMGRHLEALSVINRALTVYITQSFDFDFGLYFLFTELAAVWGLLGHSQKALENSEKAVEFCEKVEVGYEDDDMNDINDEDLVSLQIYSLTTLSNCQAAAGKSIEALKSAQDAVSIYAQNEQETWGDMSVILRKQELGGNAFFALSQRLAVSGDSEQALANGKKAIDLYRELVQVAPRHLPTLANSLRHFASVRQALGSQDEVIAACEEAVEIMRRVVDPETYFLPDLADALDQLATLLVEVGDTSAAAAVITEASETRTKFAALPPGPEWLFEKVVDSGDEEELDWWELMEFRDALEDPASEGDETDVESDEEYHDALDTSKIVEVAESEPAVTEEAEGQPFSSPAATSQDTILTSVVADSKSAGIITPFDEPSRDSAEDFTRVRLIGMNRLYTTFMKRQQDPTRAISRTQTAVNDALTRPLTLKLSMQSRPVDVIWWILLAVLFAIVYTQNA</sequence>
<dbReference type="InterPro" id="IPR011990">
    <property type="entry name" value="TPR-like_helical_dom_sf"/>
</dbReference>
<dbReference type="AlphaFoldDB" id="A0AAW0AAA1"/>
<feature type="region of interest" description="Disordered" evidence="1">
    <location>
        <begin position="1064"/>
        <end position="1090"/>
    </location>
</feature>
<dbReference type="InterPro" id="IPR059179">
    <property type="entry name" value="MLKL-like_MCAfunc"/>
</dbReference>
<feature type="compositionally biased region" description="Acidic residues" evidence="1">
    <location>
        <begin position="1065"/>
        <end position="1082"/>
    </location>
</feature>
<reference evidence="3 4" key="1">
    <citation type="journal article" date="2024" name="J Genomics">
        <title>Draft genome sequencing and assembly of Favolaschia claudopus CIRM-BRFM 2984 isolated from oak limbs.</title>
        <authorList>
            <person name="Navarro D."/>
            <person name="Drula E."/>
            <person name="Chaduli D."/>
            <person name="Cazenave R."/>
            <person name="Ahrendt S."/>
            <person name="Wang J."/>
            <person name="Lipzen A."/>
            <person name="Daum C."/>
            <person name="Barry K."/>
            <person name="Grigoriev I.V."/>
            <person name="Favel A."/>
            <person name="Rosso M.N."/>
            <person name="Martin F."/>
        </authorList>
    </citation>
    <scope>NUCLEOTIDE SEQUENCE [LARGE SCALE GENOMIC DNA]</scope>
    <source>
        <strain evidence="3 4">CIRM-BRFM 2984</strain>
    </source>
</reference>
<dbReference type="Gene3D" id="1.25.40.10">
    <property type="entry name" value="Tetratricopeptide repeat domain"/>
    <property type="match status" value="2"/>
</dbReference>
<comment type="caution">
    <text evidence="3">The sequence shown here is derived from an EMBL/GenBank/DDBJ whole genome shotgun (WGS) entry which is preliminary data.</text>
</comment>
<dbReference type="CDD" id="cd21037">
    <property type="entry name" value="MLKL_NTD"/>
    <property type="match status" value="1"/>
</dbReference>
<keyword evidence="2" id="KW-0472">Membrane</keyword>
<dbReference type="EMBL" id="JAWWNJ010000077">
    <property type="protein sequence ID" value="KAK7006041.1"/>
    <property type="molecule type" value="Genomic_DNA"/>
</dbReference>
<keyword evidence="4" id="KW-1185">Reference proteome</keyword>
<keyword evidence="2" id="KW-1133">Transmembrane helix</keyword>
<feature type="transmembrane region" description="Helical" evidence="2">
    <location>
        <begin position="1203"/>
        <end position="1220"/>
    </location>
</feature>
<evidence type="ECO:0000313" key="4">
    <source>
        <dbReference type="Proteomes" id="UP001362999"/>
    </source>
</evidence>
<proteinExistence type="predicted"/>
<evidence type="ECO:0000256" key="2">
    <source>
        <dbReference type="SAM" id="Phobius"/>
    </source>
</evidence>
<keyword evidence="2" id="KW-0812">Transmembrane</keyword>
<evidence type="ECO:0000256" key="1">
    <source>
        <dbReference type="SAM" id="MobiDB-lite"/>
    </source>
</evidence>
<organism evidence="3 4">
    <name type="scientific">Favolaschia claudopus</name>
    <dbReference type="NCBI Taxonomy" id="2862362"/>
    <lineage>
        <taxon>Eukaryota</taxon>
        <taxon>Fungi</taxon>
        <taxon>Dikarya</taxon>
        <taxon>Basidiomycota</taxon>
        <taxon>Agaricomycotina</taxon>
        <taxon>Agaricomycetes</taxon>
        <taxon>Agaricomycetidae</taxon>
        <taxon>Agaricales</taxon>
        <taxon>Marasmiineae</taxon>
        <taxon>Mycenaceae</taxon>
        <taxon>Favolaschia</taxon>
    </lineage>
</organism>
<dbReference type="SUPFAM" id="SSF48452">
    <property type="entry name" value="TPR-like"/>
    <property type="match status" value="1"/>
</dbReference>
<accession>A0AAW0AAA1</accession>
<evidence type="ECO:0000313" key="3">
    <source>
        <dbReference type="EMBL" id="KAK7006041.1"/>
    </source>
</evidence>
<protein>
    <submittedName>
        <fullName evidence="3">Tetratricopeptide repeat family</fullName>
    </submittedName>
</protein>